<accession>A0A1A9VH73</accession>
<evidence type="ECO:0000259" key="1">
    <source>
        <dbReference type="Pfam" id="PF14675"/>
    </source>
</evidence>
<dbReference type="Proteomes" id="UP000078200">
    <property type="component" value="Unassembled WGS sequence"/>
</dbReference>
<dbReference type="Pfam" id="PF14675">
    <property type="entry name" value="FANCI_S1"/>
    <property type="match status" value="1"/>
</dbReference>
<proteinExistence type="predicted"/>
<dbReference type="STRING" id="7395.A0A1A9VH73"/>
<reference evidence="2" key="1">
    <citation type="submission" date="2020-05" db="UniProtKB">
        <authorList>
            <consortium name="EnsemblMetazoa"/>
        </authorList>
    </citation>
    <scope>IDENTIFICATION</scope>
    <source>
        <strain evidence="2">TTRI</strain>
    </source>
</reference>
<protein>
    <submittedName>
        <fullName evidence="2">FANCI_S1 domain-containing protein</fullName>
    </submittedName>
</protein>
<evidence type="ECO:0000313" key="3">
    <source>
        <dbReference type="Proteomes" id="UP000078200"/>
    </source>
</evidence>
<dbReference type="EnsemblMetazoa" id="GAUT037181-RA">
    <property type="protein sequence ID" value="GAUT037181-PA"/>
    <property type="gene ID" value="GAUT037181"/>
</dbReference>
<evidence type="ECO:0000313" key="2">
    <source>
        <dbReference type="EnsemblMetazoa" id="GAUT037181-PA"/>
    </source>
</evidence>
<dbReference type="AlphaFoldDB" id="A0A1A9VH73"/>
<name>A0A1A9VH73_GLOAU</name>
<dbReference type="InterPro" id="IPR029308">
    <property type="entry name" value="FANCI_S1"/>
</dbReference>
<sequence length="143" mass="17096">MSSRHVSYVMSELCNRRYLAEFDYFFSLIDMNVCQNKNILNKLSRDKFTKFWHCLLRGFSPDSFDAREKRFVCVKCFLDGLLNVELTYKQTYDLIRRLYPDLQTFSNEHLVEILERCVNHLRVADGKIYCPHAYMCLLTDELP</sequence>
<organism evidence="2 3">
    <name type="scientific">Glossina austeni</name>
    <name type="common">Savannah tsetse fly</name>
    <dbReference type="NCBI Taxonomy" id="7395"/>
    <lineage>
        <taxon>Eukaryota</taxon>
        <taxon>Metazoa</taxon>
        <taxon>Ecdysozoa</taxon>
        <taxon>Arthropoda</taxon>
        <taxon>Hexapoda</taxon>
        <taxon>Insecta</taxon>
        <taxon>Pterygota</taxon>
        <taxon>Neoptera</taxon>
        <taxon>Endopterygota</taxon>
        <taxon>Diptera</taxon>
        <taxon>Brachycera</taxon>
        <taxon>Muscomorpha</taxon>
        <taxon>Hippoboscoidea</taxon>
        <taxon>Glossinidae</taxon>
        <taxon>Glossina</taxon>
    </lineage>
</organism>
<dbReference type="VEuPathDB" id="VectorBase:GAUT037181"/>
<feature type="domain" description="FANCI solenoid 1" evidence="1">
    <location>
        <begin position="68"/>
        <end position="125"/>
    </location>
</feature>
<keyword evidence="3" id="KW-1185">Reference proteome</keyword>